<dbReference type="RefSeq" id="WP_222028465.1">
    <property type="nucleotide sequence ID" value="NZ_JAAXEB010000005.1"/>
</dbReference>
<comment type="caution">
    <text evidence="7">The sequence shown here is derived from an EMBL/GenBank/DDBJ whole genome shotgun (WGS) entry which is preliminary data.</text>
</comment>
<reference evidence="7" key="1">
    <citation type="submission" date="2020-04" db="EMBL/GenBank/DDBJ databases">
        <title>Global-level population genomics supports evidence of horizontal gene transfer on evolution of Rhizobia in Lentils.</title>
        <authorList>
            <person name="Gai Y."/>
            <person name="Cook D."/>
            <person name="Riely B."/>
        </authorList>
    </citation>
    <scope>NUCLEOTIDE SEQUENCE</scope>
    <source>
        <strain evidence="7">Derici101B</strain>
    </source>
</reference>
<accession>A0AAJ1ADL2</accession>
<gene>
    <name evidence="7" type="ORF">HFO42_27780</name>
</gene>
<dbReference type="InterPro" id="IPR020625">
    <property type="entry name" value="Schiff_base-form_aldolases_AS"/>
</dbReference>
<dbReference type="Pfam" id="PF00701">
    <property type="entry name" value="DHDPS"/>
    <property type="match status" value="1"/>
</dbReference>
<name>A0AAJ1ADL2_RHILE</name>
<feature type="active site" description="Schiff-base intermediate with substrate" evidence="5">
    <location>
        <position position="160"/>
    </location>
</feature>
<dbReference type="InterPro" id="IPR013785">
    <property type="entry name" value="Aldolase_TIM"/>
</dbReference>
<dbReference type="SUPFAM" id="SSF51569">
    <property type="entry name" value="Aldolase"/>
    <property type="match status" value="1"/>
</dbReference>
<dbReference type="PIRSF" id="PIRSF001365">
    <property type="entry name" value="DHDPS"/>
    <property type="match status" value="1"/>
</dbReference>
<dbReference type="InterPro" id="IPR002220">
    <property type="entry name" value="DapA-like"/>
</dbReference>
<proteinExistence type="inferred from homology"/>
<dbReference type="EMBL" id="JAAXEP010000016">
    <property type="protein sequence ID" value="MBY5631863.1"/>
    <property type="molecule type" value="Genomic_DNA"/>
</dbReference>
<dbReference type="Gene3D" id="3.20.20.70">
    <property type="entry name" value="Aldolase class I"/>
    <property type="match status" value="1"/>
</dbReference>
<dbReference type="PROSITE" id="PS00666">
    <property type="entry name" value="DHDPS_2"/>
    <property type="match status" value="1"/>
</dbReference>
<dbReference type="PANTHER" id="PTHR12128:SF66">
    <property type="entry name" value="4-HYDROXY-2-OXOGLUTARATE ALDOLASE, MITOCHONDRIAL"/>
    <property type="match status" value="1"/>
</dbReference>
<keyword evidence="3" id="KW-0704">Schiff base</keyword>
<dbReference type="CDD" id="cd00408">
    <property type="entry name" value="DHDPS-like"/>
    <property type="match status" value="1"/>
</dbReference>
<protein>
    <submittedName>
        <fullName evidence="7">Dihydrodipicolinate synthase family protein</fullName>
    </submittedName>
</protein>
<dbReference type="PANTHER" id="PTHR12128">
    <property type="entry name" value="DIHYDRODIPICOLINATE SYNTHASE"/>
    <property type="match status" value="1"/>
</dbReference>
<evidence type="ECO:0000256" key="1">
    <source>
        <dbReference type="ARBA" id="ARBA00007592"/>
    </source>
</evidence>
<dbReference type="PRINTS" id="PR00146">
    <property type="entry name" value="DHPICSNTHASE"/>
</dbReference>
<evidence type="ECO:0000256" key="4">
    <source>
        <dbReference type="PIRNR" id="PIRNR001365"/>
    </source>
</evidence>
<evidence type="ECO:0000256" key="3">
    <source>
        <dbReference type="ARBA" id="ARBA00023270"/>
    </source>
</evidence>
<evidence type="ECO:0000256" key="2">
    <source>
        <dbReference type="ARBA" id="ARBA00023239"/>
    </source>
</evidence>
<evidence type="ECO:0000313" key="8">
    <source>
        <dbReference type="Proteomes" id="UP000825699"/>
    </source>
</evidence>
<comment type="similarity">
    <text evidence="1 4">Belongs to the DapA family.</text>
</comment>
<dbReference type="Proteomes" id="UP000825699">
    <property type="component" value="Unassembled WGS sequence"/>
</dbReference>
<sequence>MIRKAFVAIVTCFNDDETINYEATRAQVRRQVAAGNNIMCAGTNGDFSALTHGEKVKLLEEVVDEVGGKVDVIVNAGMPATFETLQLAKEFDRIGVTGIAVITPFFIACAQDGLIRHFSTVADAVNTPVYLYDIPARTQNHIEPETARKLATHGNIAGIKDSGGAQETLAAYLQVSKEVEGFEVYSGPDHLVLWSLQNGAAGCISGLGNAMPDVLAGIVGGFNSGNIAEAERQQEIYTAFRTDLYAHGFPPAMVKRALYLQDSSVGASRQPALLADTEQDKKIVEILKKYDLLLGQRG</sequence>
<feature type="active site" description="Proton donor/acceptor" evidence="5">
    <location>
        <position position="132"/>
    </location>
</feature>
<dbReference type="GO" id="GO:0008840">
    <property type="term" value="F:4-hydroxy-tetrahydrodipicolinate synthase activity"/>
    <property type="evidence" value="ECO:0007669"/>
    <property type="project" value="TreeGrafter"/>
</dbReference>
<dbReference type="AlphaFoldDB" id="A0AAJ1ADL2"/>
<feature type="binding site" evidence="6">
    <location>
        <position position="204"/>
    </location>
    <ligand>
        <name>pyruvate</name>
        <dbReference type="ChEBI" id="CHEBI:15361"/>
    </ligand>
</feature>
<evidence type="ECO:0000313" key="7">
    <source>
        <dbReference type="EMBL" id="MBY5631863.1"/>
    </source>
</evidence>
<evidence type="ECO:0000256" key="5">
    <source>
        <dbReference type="PIRSR" id="PIRSR001365-1"/>
    </source>
</evidence>
<evidence type="ECO:0000256" key="6">
    <source>
        <dbReference type="PIRSR" id="PIRSR001365-2"/>
    </source>
</evidence>
<keyword evidence="2 4" id="KW-0456">Lyase</keyword>
<dbReference type="GO" id="GO:0044281">
    <property type="term" value="P:small molecule metabolic process"/>
    <property type="evidence" value="ECO:0007669"/>
    <property type="project" value="UniProtKB-ARBA"/>
</dbReference>
<dbReference type="SMART" id="SM01130">
    <property type="entry name" value="DHDPS"/>
    <property type="match status" value="1"/>
</dbReference>
<organism evidence="7 8">
    <name type="scientific">Rhizobium leguminosarum</name>
    <dbReference type="NCBI Taxonomy" id="384"/>
    <lineage>
        <taxon>Bacteria</taxon>
        <taxon>Pseudomonadati</taxon>
        <taxon>Pseudomonadota</taxon>
        <taxon>Alphaproteobacteria</taxon>
        <taxon>Hyphomicrobiales</taxon>
        <taxon>Rhizobiaceae</taxon>
        <taxon>Rhizobium/Agrobacterium group</taxon>
        <taxon>Rhizobium</taxon>
    </lineage>
</organism>